<sequence length="61" mass="7093">MRPPCRRKFALHLPNGTTQLLEADLTVRNGLEIVFHLERIEDVTDKTPEPSFFYTSKKTPH</sequence>
<gene>
    <name evidence="1" type="ORF">CIP107547_00906</name>
</gene>
<accession>A0A811G5Z1</accession>
<dbReference type="RefSeq" id="WP_082261191.1">
    <property type="nucleotide sequence ID" value="NZ_CAJDXW010000019.1"/>
</dbReference>
<organism evidence="1 2">
    <name type="scientific">Corynebacterium diphtheriae</name>
    <dbReference type="NCBI Taxonomy" id="1717"/>
    <lineage>
        <taxon>Bacteria</taxon>
        <taxon>Bacillati</taxon>
        <taxon>Actinomycetota</taxon>
        <taxon>Actinomycetes</taxon>
        <taxon>Mycobacteriales</taxon>
        <taxon>Corynebacteriaceae</taxon>
        <taxon>Corynebacterium</taxon>
    </lineage>
</organism>
<reference evidence="1 2" key="1">
    <citation type="submission" date="2020-02" db="EMBL/GenBank/DDBJ databases">
        <authorList>
            <person name="Brisse S."/>
        </authorList>
    </citation>
    <scope>NUCLEOTIDE SEQUENCE [LARGE SCALE GENOMIC DNA]</scope>
    <source>
        <strain evidence="1">CIP107547</strain>
    </source>
</reference>
<dbReference type="EMBL" id="CADDAV010000010">
    <property type="protein sequence ID" value="CAB0594166.1"/>
    <property type="molecule type" value="Genomic_DNA"/>
</dbReference>
<proteinExistence type="predicted"/>
<name>A0A811G5Z1_CORDP</name>
<dbReference type="Proteomes" id="UP000480222">
    <property type="component" value="Unassembled WGS sequence"/>
</dbReference>
<evidence type="ECO:0000313" key="2">
    <source>
        <dbReference type="Proteomes" id="UP000480222"/>
    </source>
</evidence>
<evidence type="ECO:0000313" key="1">
    <source>
        <dbReference type="EMBL" id="CAB0594166.1"/>
    </source>
</evidence>
<protein>
    <submittedName>
        <fullName evidence="1">Uncharacterized protein</fullName>
    </submittedName>
</protein>
<dbReference type="AlphaFoldDB" id="A0A811G5Z1"/>
<comment type="caution">
    <text evidence="1">The sequence shown here is derived from an EMBL/GenBank/DDBJ whole genome shotgun (WGS) entry which is preliminary data.</text>
</comment>